<dbReference type="AlphaFoldDB" id="A0A941E821"/>
<dbReference type="Proteomes" id="UP000678545">
    <property type="component" value="Unassembled WGS sequence"/>
</dbReference>
<evidence type="ECO:0000259" key="3">
    <source>
        <dbReference type="Pfam" id="PF26109"/>
    </source>
</evidence>
<dbReference type="RefSeq" id="WP_212675532.1">
    <property type="nucleotide sequence ID" value="NZ_JAGSPJ010000004.1"/>
</dbReference>
<dbReference type="InterPro" id="IPR059020">
    <property type="entry name" value="CapW_CTD"/>
</dbReference>
<organism evidence="4 5">
    <name type="scientific">Undibacterium fentianense</name>
    <dbReference type="NCBI Taxonomy" id="2828728"/>
    <lineage>
        <taxon>Bacteria</taxon>
        <taxon>Pseudomonadati</taxon>
        <taxon>Pseudomonadota</taxon>
        <taxon>Betaproteobacteria</taxon>
        <taxon>Burkholderiales</taxon>
        <taxon>Oxalobacteraceae</taxon>
        <taxon>Undibacterium</taxon>
    </lineage>
</organism>
<dbReference type="InterPro" id="IPR016634">
    <property type="entry name" value="CapW-like"/>
</dbReference>
<comment type="caution">
    <text evidence="4">The sequence shown here is derived from an EMBL/GenBank/DDBJ whole genome shotgun (WGS) entry which is preliminary data.</text>
</comment>
<dbReference type="Pfam" id="PF26109">
    <property type="entry name" value="WHD_BrxR"/>
    <property type="match status" value="1"/>
</dbReference>
<evidence type="ECO:0000259" key="2">
    <source>
        <dbReference type="Pfam" id="PF26107"/>
    </source>
</evidence>
<dbReference type="PANTHER" id="PTHR34580:SF3">
    <property type="entry name" value="PROTEIN PAFB"/>
    <property type="match status" value="1"/>
</dbReference>
<name>A0A941E821_9BURK</name>
<evidence type="ECO:0000259" key="1">
    <source>
        <dbReference type="Pfam" id="PF13280"/>
    </source>
</evidence>
<dbReference type="InterPro" id="IPR026881">
    <property type="entry name" value="WYL_dom"/>
</dbReference>
<dbReference type="InterPro" id="IPR051534">
    <property type="entry name" value="CBASS_pafABC_assoc_protein"/>
</dbReference>
<reference evidence="4" key="1">
    <citation type="submission" date="2021-04" db="EMBL/GenBank/DDBJ databases">
        <title>novel species isolated from subtropical streams in China.</title>
        <authorList>
            <person name="Lu H."/>
        </authorList>
    </citation>
    <scope>NUCLEOTIDE SEQUENCE</scope>
    <source>
        <strain evidence="4">FT137W</strain>
    </source>
</reference>
<feature type="domain" description="DNA-binding transcriptional repressor CapW winged helix-turn-helix" evidence="3">
    <location>
        <begin position="10"/>
        <end position="92"/>
    </location>
</feature>
<dbReference type="Pfam" id="PF13280">
    <property type="entry name" value="WYL"/>
    <property type="match status" value="1"/>
</dbReference>
<proteinExistence type="predicted"/>
<sequence>MNDRSALRWDLLMRYRLIEIVAQWEGRLTTNHLTNSFGIGRQQASKDIQSYLTKIAPGNLVYDKSLKGYTPSAKFVPKLTGGNADEYLHILSRNKDVVHTFTGLDLAFARTEILQLPIRPVDPKVIRSLVQAAREHRRVELGYISMTSGVEERILVPHTLVCTPQRWHVRAYCEKHREFRDFVLSRFRGNPEILDESVHDVEKDIDWNTEVTIVLAPDSRLSEVQQDILAHDFGMIDRKLHVKTRAPLVTYMLKAFNLDIDKLDADPLAQQIIILNRAEITRYLFKK</sequence>
<evidence type="ECO:0000313" key="4">
    <source>
        <dbReference type="EMBL" id="MBR7800393.1"/>
    </source>
</evidence>
<keyword evidence="5" id="KW-1185">Reference proteome</keyword>
<dbReference type="InterPro" id="IPR059019">
    <property type="entry name" value="WHD_CapW"/>
</dbReference>
<evidence type="ECO:0000313" key="5">
    <source>
        <dbReference type="Proteomes" id="UP000678545"/>
    </source>
</evidence>
<feature type="domain" description="DNA-binding transcriptional repressor CapW C-terminal dimerisation" evidence="2">
    <location>
        <begin position="211"/>
        <end position="280"/>
    </location>
</feature>
<protein>
    <submittedName>
        <fullName evidence="4">WYL domain-containing protein</fullName>
    </submittedName>
</protein>
<accession>A0A941E821</accession>
<dbReference type="EMBL" id="JAGSPJ010000004">
    <property type="protein sequence ID" value="MBR7800393.1"/>
    <property type="molecule type" value="Genomic_DNA"/>
</dbReference>
<dbReference type="Pfam" id="PF26107">
    <property type="entry name" value="BrxR_CTD"/>
    <property type="match status" value="1"/>
</dbReference>
<gene>
    <name evidence="4" type="ORF">KDM90_10350</name>
</gene>
<feature type="domain" description="WYL" evidence="1">
    <location>
        <begin position="125"/>
        <end position="188"/>
    </location>
</feature>
<dbReference type="PANTHER" id="PTHR34580">
    <property type="match status" value="1"/>
</dbReference>
<dbReference type="PROSITE" id="PS52050">
    <property type="entry name" value="WYL"/>
    <property type="match status" value="1"/>
</dbReference>
<dbReference type="PIRSF" id="PIRSF015558">
    <property type="entry name" value="Txn_reg_DeoR_prd"/>
    <property type="match status" value="1"/>
</dbReference>